<evidence type="ECO:0000256" key="6">
    <source>
        <dbReference type="ARBA" id="ARBA00023315"/>
    </source>
</evidence>
<dbReference type="KEGG" id="mgz:GCW_02265"/>
<evidence type="ECO:0000256" key="1">
    <source>
        <dbReference type="ARBA" id="ARBA00005189"/>
    </source>
</evidence>
<dbReference type="RefSeq" id="WP_011884474.1">
    <property type="nucleotide sequence ID" value="NC_023030.2"/>
</dbReference>
<evidence type="ECO:0000256" key="4">
    <source>
        <dbReference type="ARBA" id="ARBA00022679"/>
    </source>
</evidence>
<dbReference type="SUPFAM" id="SSF69593">
    <property type="entry name" value="Glycerol-3-phosphate (1)-acyltransferase"/>
    <property type="match status" value="1"/>
</dbReference>
<keyword evidence="8" id="KW-1133">Transmembrane helix</keyword>
<evidence type="ECO:0000313" key="10">
    <source>
        <dbReference type="EMBL" id="AHB99677.1"/>
    </source>
</evidence>
<dbReference type="eggNOG" id="COG0204">
    <property type="taxonomic scope" value="Bacteria"/>
</dbReference>
<comment type="domain">
    <text evidence="7">The HXXXXD motif is essential for acyltransferase activity and may constitute the binding site for the phosphate moiety of the glycerol-3-phosphate.</text>
</comment>
<dbReference type="GO" id="GO:0003841">
    <property type="term" value="F:1-acylglycerol-3-phosphate O-acyltransferase activity"/>
    <property type="evidence" value="ECO:0007669"/>
    <property type="project" value="UniProtKB-UniRule"/>
</dbReference>
<proteinExistence type="inferred from homology"/>
<feature type="domain" description="Phospholipid/glycerol acyltransferase" evidence="9">
    <location>
        <begin position="78"/>
        <end position="195"/>
    </location>
</feature>
<keyword evidence="7" id="KW-0594">Phospholipid biosynthesis</keyword>
<name>A0A0F6CKQ5_MYCGL</name>
<keyword evidence="7" id="KW-1208">Phospholipid metabolism</keyword>
<comment type="similarity">
    <text evidence="2 7">Belongs to the 1-acyl-sn-glycerol-3-phosphate acyltransferase family.</text>
</comment>
<accession>A0A0F6CKQ5</accession>
<comment type="catalytic activity">
    <reaction evidence="7">
        <text>a 1-acyl-sn-glycero-3-phosphate + an acyl-CoA = a 1,2-diacyl-sn-glycero-3-phosphate + CoA</text>
        <dbReference type="Rhea" id="RHEA:19709"/>
        <dbReference type="ChEBI" id="CHEBI:57287"/>
        <dbReference type="ChEBI" id="CHEBI:57970"/>
        <dbReference type="ChEBI" id="CHEBI:58342"/>
        <dbReference type="ChEBI" id="CHEBI:58608"/>
        <dbReference type="EC" id="2.3.1.51"/>
    </reaction>
</comment>
<sequence length="265" mass="30707">MPLFLRLLSFLIFPFVGIEFIFRYLIALIKASIYKNNESFYTKENRFKTVYILACRVIFFKGVKIEIKNADLIPKKPVLFIGNHKSNIDPFVMIWLANHLKDITELTFVAKAELKNKSIGKIMSLIDVIFIDRNSIKQTAKATLNEIELLKNTSVCVFAEGTRVFSHQLGEFKPGAIKAAYKAFCPIVPFSLFNTQGRMETISDRDRAVQPGFQKARTNKIYIEFLKPLKPIDYSRSESTFIINIIRELIQQTYQKQLTEFNNQR</sequence>
<keyword evidence="4 7" id="KW-0808">Transferase</keyword>
<keyword evidence="5 7" id="KW-0443">Lipid metabolism</keyword>
<keyword evidence="6 7" id="KW-0012">Acyltransferase</keyword>
<organism evidence="10 11">
    <name type="scientific">Mycoplasmoides gallisepticum S6</name>
    <dbReference type="NCBI Taxonomy" id="1006581"/>
    <lineage>
        <taxon>Bacteria</taxon>
        <taxon>Bacillati</taxon>
        <taxon>Mycoplasmatota</taxon>
        <taxon>Mycoplasmoidales</taxon>
        <taxon>Mycoplasmoidaceae</taxon>
        <taxon>Mycoplasmoides</taxon>
    </lineage>
</organism>
<dbReference type="EMBL" id="CP006916">
    <property type="protein sequence ID" value="AHB99677.1"/>
    <property type="molecule type" value="Genomic_DNA"/>
</dbReference>
<feature type="transmembrane region" description="Helical" evidence="8">
    <location>
        <begin position="6"/>
        <end position="26"/>
    </location>
</feature>
<dbReference type="Pfam" id="PF01553">
    <property type="entry name" value="Acyltransferase"/>
    <property type="match status" value="1"/>
</dbReference>
<reference evidence="10 11" key="1">
    <citation type="journal article" date="2011" name="PLoS ONE">
        <title>Core proteome of the minimal cell: comparative proteomics of three mollicute species.</title>
        <authorList>
            <person name="Fisunov G.Y."/>
            <person name="Alexeev D.G."/>
            <person name="Bazaleev N.A."/>
            <person name="Ladygina V.G."/>
            <person name="Galyamina M.A."/>
            <person name="Kondratov I.G."/>
            <person name="Zhukova N.A."/>
            <person name="Serebryakova M.V."/>
            <person name="Demina I.A."/>
            <person name="Govorun V.M."/>
        </authorList>
    </citation>
    <scope>NUCLEOTIDE SEQUENCE [LARGE SCALE GENOMIC DNA]</scope>
    <source>
        <strain evidence="10 11">S6</strain>
    </source>
</reference>
<protein>
    <recommendedName>
        <fullName evidence="7">1-acyl-sn-glycerol-3-phosphate acyltransferase</fullName>
        <ecNumber evidence="7">2.3.1.51</ecNumber>
    </recommendedName>
</protein>
<dbReference type="PANTHER" id="PTHR10434:SF64">
    <property type="entry name" value="1-ACYL-SN-GLYCEROL-3-PHOSPHATE ACYLTRANSFERASE-RELATED"/>
    <property type="match status" value="1"/>
</dbReference>
<dbReference type="InterPro" id="IPR002123">
    <property type="entry name" value="Plipid/glycerol_acylTrfase"/>
</dbReference>
<dbReference type="SMART" id="SM00563">
    <property type="entry name" value="PlsC"/>
    <property type="match status" value="1"/>
</dbReference>
<gene>
    <name evidence="10" type="primary">plsC</name>
    <name evidence="10" type="ORF">GCW_02265</name>
</gene>
<evidence type="ECO:0000259" key="9">
    <source>
        <dbReference type="SMART" id="SM00563"/>
    </source>
</evidence>
<keyword evidence="3 7" id="KW-0444">Lipid biosynthesis</keyword>
<evidence type="ECO:0000313" key="11">
    <source>
        <dbReference type="Proteomes" id="UP000018735"/>
    </source>
</evidence>
<dbReference type="Proteomes" id="UP000018735">
    <property type="component" value="Chromosome"/>
</dbReference>
<comment type="pathway">
    <text evidence="1">Lipid metabolism.</text>
</comment>
<evidence type="ECO:0000256" key="3">
    <source>
        <dbReference type="ARBA" id="ARBA00022516"/>
    </source>
</evidence>
<evidence type="ECO:0000256" key="2">
    <source>
        <dbReference type="ARBA" id="ARBA00008655"/>
    </source>
</evidence>
<keyword evidence="8" id="KW-0812">Transmembrane</keyword>
<dbReference type="GO" id="GO:0016020">
    <property type="term" value="C:membrane"/>
    <property type="evidence" value="ECO:0007669"/>
    <property type="project" value="InterPro"/>
</dbReference>
<dbReference type="InterPro" id="IPR004552">
    <property type="entry name" value="AGP_acyltrans"/>
</dbReference>
<evidence type="ECO:0000256" key="8">
    <source>
        <dbReference type="SAM" id="Phobius"/>
    </source>
</evidence>
<dbReference type="AlphaFoldDB" id="A0A0F6CKQ5"/>
<dbReference type="NCBIfam" id="TIGR00530">
    <property type="entry name" value="AGP_acyltrn"/>
    <property type="match status" value="1"/>
</dbReference>
<dbReference type="HOGENOM" id="CLU_027938_6_1_14"/>
<dbReference type="CDD" id="cd07989">
    <property type="entry name" value="LPLAT_AGPAT-like"/>
    <property type="match status" value="1"/>
</dbReference>
<evidence type="ECO:0000256" key="5">
    <source>
        <dbReference type="ARBA" id="ARBA00023098"/>
    </source>
</evidence>
<dbReference type="GO" id="GO:0006654">
    <property type="term" value="P:phosphatidic acid biosynthetic process"/>
    <property type="evidence" value="ECO:0007669"/>
    <property type="project" value="TreeGrafter"/>
</dbReference>
<evidence type="ECO:0000256" key="7">
    <source>
        <dbReference type="RuleBase" id="RU361267"/>
    </source>
</evidence>
<keyword evidence="8" id="KW-0472">Membrane</keyword>
<dbReference type="EC" id="2.3.1.51" evidence="7"/>
<dbReference type="PANTHER" id="PTHR10434">
    <property type="entry name" value="1-ACYL-SN-GLYCEROL-3-PHOSPHATE ACYLTRANSFERASE"/>
    <property type="match status" value="1"/>
</dbReference>